<dbReference type="Proteomes" id="UP000823604">
    <property type="component" value="Unassembled WGS sequence"/>
</dbReference>
<feature type="domain" description="Tyr recombinase" evidence="4">
    <location>
        <begin position="223"/>
        <end position="414"/>
    </location>
</feature>
<gene>
    <name evidence="5" type="ORF">IAB81_04875</name>
</gene>
<accession>A0A9D9IHS5</accession>
<dbReference type="InterPro" id="IPR025269">
    <property type="entry name" value="SAM-like_dom"/>
</dbReference>
<dbReference type="PROSITE" id="PS51898">
    <property type="entry name" value="TYR_RECOMBINASE"/>
    <property type="match status" value="1"/>
</dbReference>
<keyword evidence="2" id="KW-0238">DNA-binding</keyword>
<dbReference type="PANTHER" id="PTHR30349">
    <property type="entry name" value="PHAGE INTEGRASE-RELATED"/>
    <property type="match status" value="1"/>
</dbReference>
<evidence type="ECO:0000313" key="5">
    <source>
        <dbReference type="EMBL" id="MBO8472943.1"/>
    </source>
</evidence>
<comment type="similarity">
    <text evidence="1">Belongs to the 'phage' integrase family.</text>
</comment>
<dbReference type="AlphaFoldDB" id="A0A9D9IHS5"/>
<evidence type="ECO:0000256" key="1">
    <source>
        <dbReference type="ARBA" id="ARBA00008857"/>
    </source>
</evidence>
<dbReference type="EMBL" id="JADIMA010000043">
    <property type="protein sequence ID" value="MBO8472943.1"/>
    <property type="molecule type" value="Genomic_DNA"/>
</dbReference>
<dbReference type="InterPro" id="IPR050090">
    <property type="entry name" value="Tyrosine_recombinase_XerCD"/>
</dbReference>
<proteinExistence type="inferred from homology"/>
<evidence type="ECO:0000259" key="4">
    <source>
        <dbReference type="PROSITE" id="PS51898"/>
    </source>
</evidence>
<dbReference type="InterPro" id="IPR011010">
    <property type="entry name" value="DNA_brk_join_enz"/>
</dbReference>
<keyword evidence="3" id="KW-0233">DNA recombination</keyword>
<protein>
    <submittedName>
        <fullName evidence="5">Tyrosine-type recombinase/integrase</fullName>
    </submittedName>
</protein>
<dbReference type="InterPro" id="IPR013762">
    <property type="entry name" value="Integrase-like_cat_sf"/>
</dbReference>
<evidence type="ECO:0000256" key="2">
    <source>
        <dbReference type="ARBA" id="ARBA00023125"/>
    </source>
</evidence>
<dbReference type="SUPFAM" id="SSF56349">
    <property type="entry name" value="DNA breaking-rejoining enzymes"/>
    <property type="match status" value="1"/>
</dbReference>
<dbReference type="Gene3D" id="1.10.443.10">
    <property type="entry name" value="Intergrase catalytic core"/>
    <property type="match status" value="1"/>
</dbReference>
<reference evidence="5" key="2">
    <citation type="journal article" date="2021" name="PeerJ">
        <title>Extensive microbial diversity within the chicken gut microbiome revealed by metagenomics and culture.</title>
        <authorList>
            <person name="Gilroy R."/>
            <person name="Ravi A."/>
            <person name="Getino M."/>
            <person name="Pursley I."/>
            <person name="Horton D.L."/>
            <person name="Alikhan N.F."/>
            <person name="Baker D."/>
            <person name="Gharbi K."/>
            <person name="Hall N."/>
            <person name="Watson M."/>
            <person name="Adriaenssens E.M."/>
            <person name="Foster-Nyarko E."/>
            <person name="Jarju S."/>
            <person name="Secka A."/>
            <person name="Antonio M."/>
            <person name="Oren A."/>
            <person name="Chaudhuri R.R."/>
            <person name="La Ragione R."/>
            <person name="Hildebrand F."/>
            <person name="Pallen M.J."/>
        </authorList>
    </citation>
    <scope>NUCLEOTIDE SEQUENCE</scope>
    <source>
        <strain evidence="5">B1-8020</strain>
    </source>
</reference>
<dbReference type="GO" id="GO:0003677">
    <property type="term" value="F:DNA binding"/>
    <property type="evidence" value="ECO:0007669"/>
    <property type="project" value="UniProtKB-KW"/>
</dbReference>
<comment type="caution">
    <text evidence="5">The sequence shown here is derived from an EMBL/GenBank/DDBJ whole genome shotgun (WGS) entry which is preliminary data.</text>
</comment>
<dbReference type="PANTHER" id="PTHR30349:SF64">
    <property type="entry name" value="PROPHAGE INTEGRASE INTD-RELATED"/>
    <property type="match status" value="1"/>
</dbReference>
<reference evidence="5" key="1">
    <citation type="submission" date="2020-10" db="EMBL/GenBank/DDBJ databases">
        <authorList>
            <person name="Gilroy R."/>
        </authorList>
    </citation>
    <scope>NUCLEOTIDE SEQUENCE</scope>
    <source>
        <strain evidence="5">B1-8020</strain>
    </source>
</reference>
<dbReference type="InterPro" id="IPR010998">
    <property type="entry name" value="Integrase_recombinase_N"/>
</dbReference>
<evidence type="ECO:0000256" key="3">
    <source>
        <dbReference type="ARBA" id="ARBA00023172"/>
    </source>
</evidence>
<dbReference type="CDD" id="cd01185">
    <property type="entry name" value="INTN1_C_like"/>
    <property type="match status" value="1"/>
</dbReference>
<dbReference type="InterPro" id="IPR002104">
    <property type="entry name" value="Integrase_catalytic"/>
</dbReference>
<dbReference type="Pfam" id="PF00589">
    <property type="entry name" value="Phage_integrase"/>
    <property type="match status" value="1"/>
</dbReference>
<dbReference type="Gene3D" id="1.10.150.130">
    <property type="match status" value="1"/>
</dbReference>
<dbReference type="GO" id="GO:0006310">
    <property type="term" value="P:DNA recombination"/>
    <property type="evidence" value="ECO:0007669"/>
    <property type="project" value="UniProtKB-KW"/>
</dbReference>
<sequence>MTTFILVHKSRKVSPIAILVSAFGKKYRKNIGESVAVRNWNDRRKRAKVTASNTEDSLLNERLDIWEHAAAKTVDYFKRIGEIPSEKDFLSKLQSLRFGEQTSKTKYLIKDYIARAIPVMEGIYSENRIKQYKLSINVLNRFGKDTGTDCTFHEMDSRMFEALKRWFMKNGYSENYFSSIIKIVKATARKAMREGVQVSGAFTDGSLSAPQKETDSIYLTEEELQRIASLDITEEAIKKAMPDSVDGHLPRRVAAYGKARDMFLIGAYTGLRYSDVYALESENIRDGMITISTKKTSTRTVIPIHPIVSEILERYDFDPLPEQKLNKYMKIISKMAGINDRIVVVKKKVGGETKVTREKWELVSSHTARRSFATNAYKAGVPTLAIMKITGHRKESTFMKYIKVTEDENAEILQNHPFFSARPVEPKPSAE</sequence>
<dbReference type="GO" id="GO:0015074">
    <property type="term" value="P:DNA integration"/>
    <property type="evidence" value="ECO:0007669"/>
    <property type="project" value="InterPro"/>
</dbReference>
<evidence type="ECO:0000313" key="6">
    <source>
        <dbReference type="Proteomes" id="UP000823604"/>
    </source>
</evidence>
<name>A0A9D9IHS5_9BACT</name>
<dbReference type="Pfam" id="PF13102">
    <property type="entry name" value="Phage_int_SAM_5"/>
    <property type="match status" value="1"/>
</dbReference>
<organism evidence="5 6">
    <name type="scientific">Candidatus Merdivivens pullicola</name>
    <dbReference type="NCBI Taxonomy" id="2840872"/>
    <lineage>
        <taxon>Bacteria</taxon>
        <taxon>Pseudomonadati</taxon>
        <taxon>Bacteroidota</taxon>
        <taxon>Bacteroidia</taxon>
        <taxon>Bacteroidales</taxon>
        <taxon>Muribaculaceae</taxon>
        <taxon>Muribaculaceae incertae sedis</taxon>
        <taxon>Candidatus Merdivivens</taxon>
    </lineage>
</organism>